<comment type="subcellular location">
    <subcellularLocation>
        <location evidence="1">Cell membrane</location>
    </subcellularLocation>
</comment>
<evidence type="ECO:0000256" key="3">
    <source>
        <dbReference type="ARBA" id="ARBA00022448"/>
    </source>
</evidence>
<dbReference type="GO" id="GO:1901379">
    <property type="term" value="P:regulation of potassium ion transmembrane transport"/>
    <property type="evidence" value="ECO:0007669"/>
    <property type="project" value="TreeGrafter"/>
</dbReference>
<keyword evidence="8" id="KW-0106">Calcium</keyword>
<dbReference type="PANTHER" id="PTHR23055">
    <property type="entry name" value="CALCIUM BINDING PROTEINS"/>
    <property type="match status" value="1"/>
</dbReference>
<evidence type="ECO:0000256" key="9">
    <source>
        <dbReference type="ARBA" id="ARBA00022882"/>
    </source>
</evidence>
<keyword evidence="10" id="KW-0406">Ion transport</keyword>
<dbReference type="PRINTS" id="PR00450">
    <property type="entry name" value="RECOVERIN"/>
</dbReference>
<evidence type="ECO:0000256" key="7">
    <source>
        <dbReference type="ARBA" id="ARBA00022826"/>
    </source>
</evidence>
<evidence type="ECO:0000256" key="5">
    <source>
        <dbReference type="ARBA" id="ARBA00022723"/>
    </source>
</evidence>
<dbReference type="GO" id="GO:0005267">
    <property type="term" value="F:potassium channel activity"/>
    <property type="evidence" value="ECO:0007669"/>
    <property type="project" value="UniProtKB-KW"/>
</dbReference>
<organism evidence="15 16">
    <name type="scientific">Phascolarctos cinereus</name>
    <name type="common">Koala</name>
    <dbReference type="NCBI Taxonomy" id="38626"/>
    <lineage>
        <taxon>Eukaryota</taxon>
        <taxon>Metazoa</taxon>
        <taxon>Chordata</taxon>
        <taxon>Craniata</taxon>
        <taxon>Vertebrata</taxon>
        <taxon>Euteleostomi</taxon>
        <taxon>Mammalia</taxon>
        <taxon>Metatheria</taxon>
        <taxon>Diprotodontia</taxon>
        <taxon>Phascolarctidae</taxon>
        <taxon>Phascolarctos</taxon>
    </lineage>
</organism>
<dbReference type="FunFam" id="1.10.238.10:FF:000043">
    <property type="entry name" value="Kv channel-interacting protein 1 isoform 2"/>
    <property type="match status" value="1"/>
</dbReference>
<dbReference type="SMART" id="SM00054">
    <property type="entry name" value="EFh"/>
    <property type="match status" value="3"/>
</dbReference>
<name>A0A6P5KHQ9_PHACI</name>
<keyword evidence="7" id="KW-0630">Potassium</keyword>
<keyword evidence="3" id="KW-0813">Transport</keyword>
<sequence>MQRAKLHQTSLRQLHLPCSTDTSSASPTLQEEMKETDGSLLGDPSQTPLGKKETTKWQKPRLTRKALMKCCLVRWILSSAAPQGSDSSDSELELSAVRHQPEGLDQLQAQTKFTKKELQSLYRGFKNECPTGLVDEETFKLIYSQFFPQGDATTYAHFLFNAFDADGNGAIHFEDFVVGLSILLRGTVHEKLKWAFNLYDINKDGYITKEEMLAIMKSIYDMMGRHTYPILREEAPLEHVERFFQKMDRNQDGVVTIEEFLETCQKDENIMSSMQLFENVI</sequence>
<keyword evidence="15" id="KW-1185">Reference proteome</keyword>
<dbReference type="Proteomes" id="UP000515140">
    <property type="component" value="Unplaced"/>
</dbReference>
<keyword evidence="9" id="KW-0851">Voltage-gated channel</keyword>
<dbReference type="Gene3D" id="1.10.238.10">
    <property type="entry name" value="EF-hand"/>
    <property type="match status" value="1"/>
</dbReference>
<feature type="domain" description="EF-hand" evidence="14">
    <location>
        <begin position="235"/>
        <end position="270"/>
    </location>
</feature>
<dbReference type="InParanoid" id="A0A6P5KHQ9"/>
<evidence type="ECO:0000256" key="4">
    <source>
        <dbReference type="ARBA" id="ARBA00022475"/>
    </source>
</evidence>
<dbReference type="InterPro" id="IPR028846">
    <property type="entry name" value="Recoverin"/>
</dbReference>
<dbReference type="GO" id="GO:0001227">
    <property type="term" value="F:DNA-binding transcription repressor activity, RNA polymerase II-specific"/>
    <property type="evidence" value="ECO:0007669"/>
    <property type="project" value="TreeGrafter"/>
</dbReference>
<evidence type="ECO:0000256" key="10">
    <source>
        <dbReference type="ARBA" id="ARBA00023065"/>
    </source>
</evidence>
<dbReference type="CDD" id="cd00051">
    <property type="entry name" value="EFh"/>
    <property type="match status" value="2"/>
</dbReference>
<dbReference type="SUPFAM" id="SSF47473">
    <property type="entry name" value="EF-hand"/>
    <property type="match status" value="1"/>
</dbReference>
<dbReference type="Pfam" id="PF13499">
    <property type="entry name" value="EF-hand_7"/>
    <property type="match status" value="1"/>
</dbReference>
<dbReference type="GO" id="GO:0008076">
    <property type="term" value="C:voltage-gated potassium channel complex"/>
    <property type="evidence" value="ECO:0007669"/>
    <property type="project" value="TreeGrafter"/>
</dbReference>
<keyword evidence="6" id="KW-0677">Repeat</keyword>
<dbReference type="PROSITE" id="PS50222">
    <property type="entry name" value="EF_HAND_2"/>
    <property type="match status" value="3"/>
</dbReference>
<keyword evidence="7" id="KW-0633">Potassium transport</keyword>
<keyword evidence="11" id="KW-0472">Membrane</keyword>
<dbReference type="InterPro" id="IPR018247">
    <property type="entry name" value="EF_Hand_1_Ca_BS"/>
</dbReference>
<evidence type="ECO:0000256" key="2">
    <source>
        <dbReference type="ARBA" id="ARBA00006049"/>
    </source>
</evidence>
<evidence type="ECO:0000256" key="1">
    <source>
        <dbReference type="ARBA" id="ARBA00004236"/>
    </source>
</evidence>
<keyword evidence="7" id="KW-0631">Potassium channel</keyword>
<dbReference type="RefSeq" id="XP_020844006.1">
    <property type="nucleotide sequence ID" value="XM_020988347.1"/>
</dbReference>
<evidence type="ECO:0000259" key="14">
    <source>
        <dbReference type="PROSITE" id="PS50222"/>
    </source>
</evidence>
<feature type="compositionally biased region" description="Polar residues" evidence="13">
    <location>
        <begin position="19"/>
        <end position="29"/>
    </location>
</feature>
<dbReference type="GeneID" id="110209714"/>
<evidence type="ECO:0000256" key="11">
    <source>
        <dbReference type="ARBA" id="ARBA00023136"/>
    </source>
</evidence>
<dbReference type="GO" id="GO:0005634">
    <property type="term" value="C:nucleus"/>
    <property type="evidence" value="ECO:0007669"/>
    <property type="project" value="TreeGrafter"/>
</dbReference>
<evidence type="ECO:0000256" key="13">
    <source>
        <dbReference type="SAM" id="MobiDB-lite"/>
    </source>
</evidence>
<evidence type="ECO:0000256" key="12">
    <source>
        <dbReference type="ARBA" id="ARBA00023303"/>
    </source>
</evidence>
<dbReference type="Pfam" id="PF13833">
    <property type="entry name" value="EF-hand_8"/>
    <property type="match status" value="1"/>
</dbReference>
<reference evidence="16" key="1">
    <citation type="submission" date="2025-08" db="UniProtKB">
        <authorList>
            <consortium name="RefSeq"/>
        </authorList>
    </citation>
    <scope>IDENTIFICATION</scope>
    <source>
        <tissue evidence="16">Spleen</tissue>
    </source>
</reference>
<dbReference type="InterPro" id="IPR011992">
    <property type="entry name" value="EF-hand-dom_pair"/>
</dbReference>
<keyword evidence="12" id="KW-0407">Ion channel</keyword>
<protein>
    <submittedName>
        <fullName evidence="16">Calsenilin isoform X1</fullName>
    </submittedName>
</protein>
<dbReference type="InterPro" id="IPR002048">
    <property type="entry name" value="EF_hand_dom"/>
</dbReference>
<gene>
    <name evidence="16" type="primary">KCNIP3</name>
</gene>
<evidence type="ECO:0000256" key="8">
    <source>
        <dbReference type="ARBA" id="ARBA00022837"/>
    </source>
</evidence>
<keyword evidence="4" id="KW-1003">Cell membrane</keyword>
<dbReference type="KEGG" id="pcw:110209714"/>
<dbReference type="PROSITE" id="PS00018">
    <property type="entry name" value="EF_HAND_1"/>
    <property type="match status" value="2"/>
</dbReference>
<feature type="region of interest" description="Disordered" evidence="13">
    <location>
        <begin position="1"/>
        <end position="58"/>
    </location>
</feature>
<dbReference type="PANTHER" id="PTHR23055:SF165">
    <property type="entry name" value="CALSENILIN"/>
    <property type="match status" value="1"/>
</dbReference>
<feature type="domain" description="EF-hand" evidence="14">
    <location>
        <begin position="187"/>
        <end position="222"/>
    </location>
</feature>
<keyword evidence="5" id="KW-0479">Metal-binding</keyword>
<evidence type="ECO:0000313" key="16">
    <source>
        <dbReference type="RefSeq" id="XP_020844006.1"/>
    </source>
</evidence>
<dbReference type="CTD" id="30818"/>
<dbReference type="GO" id="GO:0015459">
    <property type="term" value="F:potassium channel regulator activity"/>
    <property type="evidence" value="ECO:0007669"/>
    <property type="project" value="TreeGrafter"/>
</dbReference>
<dbReference type="AlphaFoldDB" id="A0A6P5KHQ9"/>
<dbReference type="GO" id="GO:0000978">
    <property type="term" value="F:RNA polymerase II cis-regulatory region sequence-specific DNA binding"/>
    <property type="evidence" value="ECO:0007669"/>
    <property type="project" value="TreeGrafter"/>
</dbReference>
<accession>A0A6P5KHQ9</accession>
<comment type="similarity">
    <text evidence="2">Belongs to the recoverin family.</text>
</comment>
<dbReference type="FunCoup" id="A0A6P5KHQ9">
    <property type="interactions" value="404"/>
</dbReference>
<feature type="domain" description="EF-hand" evidence="14">
    <location>
        <begin position="151"/>
        <end position="186"/>
    </location>
</feature>
<evidence type="ECO:0000313" key="15">
    <source>
        <dbReference type="Proteomes" id="UP000515140"/>
    </source>
</evidence>
<evidence type="ECO:0000256" key="6">
    <source>
        <dbReference type="ARBA" id="ARBA00022737"/>
    </source>
</evidence>
<proteinExistence type="inferred from homology"/>
<dbReference type="GO" id="GO:0005509">
    <property type="term" value="F:calcium ion binding"/>
    <property type="evidence" value="ECO:0007669"/>
    <property type="project" value="InterPro"/>
</dbReference>